<comment type="caution">
    <text evidence="2">The sequence shown here is derived from an EMBL/GenBank/DDBJ whole genome shotgun (WGS) entry which is preliminary data.</text>
</comment>
<dbReference type="Gene3D" id="2.30.30.490">
    <property type="match status" value="1"/>
</dbReference>
<evidence type="ECO:0000313" key="2">
    <source>
        <dbReference type="EMBL" id="CAA3009505.1"/>
    </source>
</evidence>
<dbReference type="EMBL" id="CACTIH010007319">
    <property type="protein sequence ID" value="CAA3009505.1"/>
    <property type="molecule type" value="Genomic_DNA"/>
</dbReference>
<dbReference type="GO" id="GO:0003682">
    <property type="term" value="F:chromatin binding"/>
    <property type="evidence" value="ECO:0007669"/>
    <property type="project" value="InterPro"/>
</dbReference>
<reference evidence="2 3" key="1">
    <citation type="submission" date="2019-12" db="EMBL/GenBank/DDBJ databases">
        <authorList>
            <person name="Alioto T."/>
            <person name="Alioto T."/>
            <person name="Gomez Garrido J."/>
        </authorList>
    </citation>
    <scope>NUCLEOTIDE SEQUENCE [LARGE SCALE GENOMIC DNA]</scope>
</reference>
<feature type="domain" description="BAH" evidence="1">
    <location>
        <begin position="168"/>
        <end position="304"/>
    </location>
</feature>
<dbReference type="Gramene" id="OE9A032785T1">
    <property type="protein sequence ID" value="OE9A032785C1"/>
    <property type="gene ID" value="OE9A032785"/>
</dbReference>
<protein>
    <submittedName>
        <fullName evidence="2">Agenet domain-containing bromo-adjacent domain-containing, isoform 3</fullName>
    </submittedName>
</protein>
<dbReference type="InterPro" id="IPR043151">
    <property type="entry name" value="BAH_sf"/>
</dbReference>
<accession>A0A8S0TZF9</accession>
<dbReference type="PROSITE" id="PS51038">
    <property type="entry name" value="BAH"/>
    <property type="match status" value="1"/>
</dbReference>
<gene>
    <name evidence="2" type="ORF">OLEA9_A032785</name>
</gene>
<evidence type="ECO:0000259" key="1">
    <source>
        <dbReference type="PROSITE" id="PS51038"/>
    </source>
</evidence>
<dbReference type="InterPro" id="IPR001025">
    <property type="entry name" value="BAH_dom"/>
</dbReference>
<proteinExistence type="predicted"/>
<dbReference type="OrthoDB" id="1883212at2759"/>
<dbReference type="AlphaFoldDB" id="A0A8S0TZF9"/>
<organism evidence="2 3">
    <name type="scientific">Olea europaea subsp. europaea</name>
    <dbReference type="NCBI Taxonomy" id="158383"/>
    <lineage>
        <taxon>Eukaryota</taxon>
        <taxon>Viridiplantae</taxon>
        <taxon>Streptophyta</taxon>
        <taxon>Embryophyta</taxon>
        <taxon>Tracheophyta</taxon>
        <taxon>Spermatophyta</taxon>
        <taxon>Magnoliopsida</taxon>
        <taxon>eudicotyledons</taxon>
        <taxon>Gunneridae</taxon>
        <taxon>Pentapetalae</taxon>
        <taxon>asterids</taxon>
        <taxon>lamiids</taxon>
        <taxon>Lamiales</taxon>
        <taxon>Oleaceae</taxon>
        <taxon>Oleeae</taxon>
        <taxon>Olea</taxon>
    </lineage>
</organism>
<sequence>MSANNHVFVEWEERIISKERGNRVVHYYLNESNGNSVIAIVGTEKSLRHMIYVLSEDFVINYGCTTTVRAGTKWRARRDVVEWLMSIVSRGQPISTTPDPKILRSKQSLESSGIGMSSFFNCLSRQGDEVIQVSRKLNVRNPNIEWKGDAWICSKQLKHYPGFCRNGTEIAVLSFVLIMGEEGSHYLGYLEDLYEDKNGEKMVNVQWFQFREEVISMIPHLLDKLKDGNILPTKFIFPLHSFWLLDDVEQHGIQKTLIQVSLPPFLNNCACVWPLMRKWNQPAHEGLKLLQEVVQCENKFMTIPRKKTRTSRDWVDNIWVDIKPKPDIISFLSPTVIPVVNLRSFPTSTGPSKPNCKALTSSKCEGSEDDKLQLPDPITSIGAERLNMWNRVVIKDDEDRVHTLAHAAAKGKAVKK</sequence>
<evidence type="ECO:0000313" key="3">
    <source>
        <dbReference type="Proteomes" id="UP000594638"/>
    </source>
</evidence>
<keyword evidence="3" id="KW-1185">Reference proteome</keyword>
<dbReference type="Proteomes" id="UP000594638">
    <property type="component" value="Unassembled WGS sequence"/>
</dbReference>
<name>A0A8S0TZF9_OLEEU</name>